<dbReference type="Proteomes" id="UP001500238">
    <property type="component" value="Unassembled WGS sequence"/>
</dbReference>
<evidence type="ECO:0000313" key="3">
    <source>
        <dbReference type="Proteomes" id="UP001500238"/>
    </source>
</evidence>
<accession>A0ABN1HLJ9</accession>
<keyword evidence="1" id="KW-0812">Transmembrane</keyword>
<name>A0ABN1HLJ9_9SPHN</name>
<keyword evidence="1" id="KW-1133">Transmembrane helix</keyword>
<organism evidence="2 3">
    <name type="scientific">Sphingomonas insulae</name>
    <dbReference type="NCBI Taxonomy" id="424800"/>
    <lineage>
        <taxon>Bacteria</taxon>
        <taxon>Pseudomonadati</taxon>
        <taxon>Pseudomonadota</taxon>
        <taxon>Alphaproteobacteria</taxon>
        <taxon>Sphingomonadales</taxon>
        <taxon>Sphingomonadaceae</taxon>
        <taxon>Sphingomonas</taxon>
    </lineage>
</organism>
<reference evidence="2 3" key="1">
    <citation type="journal article" date="2019" name="Int. J. Syst. Evol. Microbiol.">
        <title>The Global Catalogue of Microorganisms (GCM) 10K type strain sequencing project: providing services to taxonomists for standard genome sequencing and annotation.</title>
        <authorList>
            <consortium name="The Broad Institute Genomics Platform"/>
            <consortium name="The Broad Institute Genome Sequencing Center for Infectious Disease"/>
            <person name="Wu L."/>
            <person name="Ma J."/>
        </authorList>
    </citation>
    <scope>NUCLEOTIDE SEQUENCE [LARGE SCALE GENOMIC DNA]</scope>
    <source>
        <strain evidence="2 3">JCM 14603</strain>
    </source>
</reference>
<evidence type="ECO:0000256" key="1">
    <source>
        <dbReference type="SAM" id="Phobius"/>
    </source>
</evidence>
<proteinExistence type="predicted"/>
<keyword evidence="3" id="KW-1185">Reference proteome</keyword>
<sequence>MPGDWPSRPRFPIFAGMQFFSRFSPIRAYKDLRLFLAGRQPYELGFLALAMGVTGFFVYAFMRNDIPPEPYSPNIIYFNNYRADRTDAQIKAQQAIDKVEQDKRIAAQKAREDKLRSQFKQVDDAMSKWGL</sequence>
<protein>
    <submittedName>
        <fullName evidence="2">Uncharacterized protein</fullName>
    </submittedName>
</protein>
<dbReference type="EMBL" id="BAAAES010000001">
    <property type="protein sequence ID" value="GAA0658053.1"/>
    <property type="molecule type" value="Genomic_DNA"/>
</dbReference>
<comment type="caution">
    <text evidence="2">The sequence shown here is derived from an EMBL/GenBank/DDBJ whole genome shotgun (WGS) entry which is preliminary data.</text>
</comment>
<keyword evidence="1" id="KW-0472">Membrane</keyword>
<gene>
    <name evidence="2" type="ORF">GCM10009102_02850</name>
</gene>
<evidence type="ECO:0000313" key="2">
    <source>
        <dbReference type="EMBL" id="GAA0658053.1"/>
    </source>
</evidence>
<feature type="transmembrane region" description="Helical" evidence="1">
    <location>
        <begin position="44"/>
        <end position="62"/>
    </location>
</feature>